<proteinExistence type="predicted"/>
<dbReference type="Proteomes" id="UP000272942">
    <property type="component" value="Unassembled WGS sequence"/>
</dbReference>
<sequence>MGLLIKRIVVSSSEEENIANGQQLHGSPMPAMLSSFEVSGIPIRRARFNRCGKKDKLKIMWYVEVFDIPPVTALTTLAEHFNILSQTNQHRVQPCAYRKMPSIGKEAFQKDILPKIKVLLFNLFDHAHPSVRINAVRLYTTCLKRCPHAVVQTALDEIMNEVCVLPNVNGSGTDVELVSD</sequence>
<evidence type="ECO:0000313" key="1">
    <source>
        <dbReference type="EMBL" id="VDP69366.1"/>
    </source>
</evidence>
<dbReference type="EMBL" id="UZAN01040353">
    <property type="protein sequence ID" value="VDP69366.1"/>
    <property type="molecule type" value="Genomic_DNA"/>
</dbReference>
<reference evidence="3" key="1">
    <citation type="submission" date="2016-06" db="UniProtKB">
        <authorList>
            <consortium name="WormBaseParasite"/>
        </authorList>
    </citation>
    <scope>IDENTIFICATION</scope>
</reference>
<name>A0A183A8V6_9TREM</name>
<accession>A0A183A8V6</accession>
<keyword evidence="2" id="KW-1185">Reference proteome</keyword>
<protein>
    <submittedName>
        <fullName evidence="3">Adaptin_N domain-containing protein</fullName>
    </submittedName>
</protein>
<reference evidence="1 2" key="2">
    <citation type="submission" date="2018-11" db="EMBL/GenBank/DDBJ databases">
        <authorList>
            <consortium name="Pathogen Informatics"/>
        </authorList>
    </citation>
    <scope>NUCLEOTIDE SEQUENCE [LARGE SCALE GENOMIC DNA]</scope>
    <source>
        <strain evidence="1 2">Egypt</strain>
    </source>
</reference>
<evidence type="ECO:0000313" key="3">
    <source>
        <dbReference type="WBParaSite" id="ECPE_0000339401-mRNA-1"/>
    </source>
</evidence>
<dbReference type="AlphaFoldDB" id="A0A183A8V6"/>
<evidence type="ECO:0000313" key="2">
    <source>
        <dbReference type="Proteomes" id="UP000272942"/>
    </source>
</evidence>
<dbReference type="OrthoDB" id="6233019at2759"/>
<gene>
    <name evidence="1" type="ORF">ECPE_LOCUS3391</name>
</gene>
<organism evidence="3">
    <name type="scientific">Echinostoma caproni</name>
    <dbReference type="NCBI Taxonomy" id="27848"/>
    <lineage>
        <taxon>Eukaryota</taxon>
        <taxon>Metazoa</taxon>
        <taxon>Spiralia</taxon>
        <taxon>Lophotrochozoa</taxon>
        <taxon>Platyhelminthes</taxon>
        <taxon>Trematoda</taxon>
        <taxon>Digenea</taxon>
        <taxon>Plagiorchiida</taxon>
        <taxon>Echinostomata</taxon>
        <taxon>Echinostomatoidea</taxon>
        <taxon>Echinostomatidae</taxon>
        <taxon>Echinostoma</taxon>
    </lineage>
</organism>
<dbReference type="WBParaSite" id="ECPE_0000339401-mRNA-1">
    <property type="protein sequence ID" value="ECPE_0000339401-mRNA-1"/>
    <property type="gene ID" value="ECPE_0000339401"/>
</dbReference>